<evidence type="ECO:0000256" key="7">
    <source>
        <dbReference type="SAM" id="MobiDB-lite"/>
    </source>
</evidence>
<feature type="compositionally biased region" description="Low complexity" evidence="7">
    <location>
        <begin position="461"/>
        <end position="489"/>
    </location>
</feature>
<dbReference type="InterPro" id="IPR036855">
    <property type="entry name" value="Znf_CCCH_sf"/>
</dbReference>
<comment type="subcellular location">
    <subcellularLocation>
        <location evidence="1">Nucleus</location>
    </subcellularLocation>
</comment>
<evidence type="ECO:0000313" key="9">
    <source>
        <dbReference type="EMBL" id="QGN16932.1"/>
    </source>
</evidence>
<name>A0ABX6EYS6_KLUMA</name>
<evidence type="ECO:0000259" key="8">
    <source>
        <dbReference type="PROSITE" id="PS50103"/>
    </source>
</evidence>
<evidence type="ECO:0000256" key="2">
    <source>
        <dbReference type="ARBA" id="ARBA00022723"/>
    </source>
</evidence>
<dbReference type="Gene3D" id="4.10.1000.10">
    <property type="entry name" value="Zinc finger, CCCH-type"/>
    <property type="match status" value="1"/>
</dbReference>
<evidence type="ECO:0000256" key="5">
    <source>
        <dbReference type="ARBA" id="ARBA00023242"/>
    </source>
</evidence>
<evidence type="ECO:0000313" key="10">
    <source>
        <dbReference type="Proteomes" id="UP000422736"/>
    </source>
</evidence>
<dbReference type="InterPro" id="IPR000571">
    <property type="entry name" value="Znf_CCCH"/>
</dbReference>
<feature type="compositionally biased region" description="Low complexity" evidence="7">
    <location>
        <begin position="269"/>
        <end position="293"/>
    </location>
</feature>
<evidence type="ECO:0000256" key="4">
    <source>
        <dbReference type="ARBA" id="ARBA00022833"/>
    </source>
</evidence>
<evidence type="ECO:0000256" key="1">
    <source>
        <dbReference type="ARBA" id="ARBA00004123"/>
    </source>
</evidence>
<feature type="domain" description="C3H1-type" evidence="8">
    <location>
        <begin position="4"/>
        <end position="31"/>
    </location>
</feature>
<proteinExistence type="predicted"/>
<reference evidence="9 10" key="2">
    <citation type="submission" date="2019-11" db="EMBL/GenBank/DDBJ databases">
        <authorList>
            <person name="Lu H."/>
        </authorList>
    </citation>
    <scope>NUCLEOTIDE SEQUENCE [LARGE SCALE GENOMIC DNA]</scope>
    <source>
        <strain evidence="9 10">FIM1</strain>
    </source>
</reference>
<dbReference type="SMART" id="SM00356">
    <property type="entry name" value="ZnF_C3H1"/>
    <property type="match status" value="1"/>
</dbReference>
<keyword evidence="5" id="KW-0539">Nucleus</keyword>
<dbReference type="EMBL" id="CP015058">
    <property type="protein sequence ID" value="QGN16932.1"/>
    <property type="molecule type" value="Genomic_DNA"/>
</dbReference>
<keyword evidence="3 6" id="KW-0863">Zinc-finger</keyword>
<evidence type="ECO:0000256" key="3">
    <source>
        <dbReference type="ARBA" id="ARBA00022771"/>
    </source>
</evidence>
<organism evidence="9 10">
    <name type="scientific">Kluyveromyces marxianus</name>
    <name type="common">Yeast</name>
    <name type="synonym">Candida kefyr</name>
    <dbReference type="NCBI Taxonomy" id="4911"/>
    <lineage>
        <taxon>Eukaryota</taxon>
        <taxon>Fungi</taxon>
        <taxon>Dikarya</taxon>
        <taxon>Ascomycota</taxon>
        <taxon>Saccharomycotina</taxon>
        <taxon>Saccharomycetes</taxon>
        <taxon>Saccharomycetales</taxon>
        <taxon>Saccharomycetaceae</taxon>
        <taxon>Kluyveromyces</taxon>
    </lineage>
</organism>
<dbReference type="Pfam" id="PF00642">
    <property type="entry name" value="zf-CCCH"/>
    <property type="match status" value="1"/>
</dbReference>
<feature type="region of interest" description="Disordered" evidence="7">
    <location>
        <begin position="453"/>
        <end position="489"/>
    </location>
</feature>
<sequence>MAYSRNQTPCKYFQAGKCLKGNNCNFAHVYTNGNNGGNNKTTGLQKSTEEKYLDLTNDRNLDRYTREIELDMDDYMTFAWAPNGSSYGLAAPCPLNVIANRDFSSDESRFQYWQSIKQGKQGQYEMEITARRKDMEKCVNFVKSEAKKAARYVQLSARTYRSNGTLPSKPFIDHPLDLTGQSYNTNSPFGSVRSNPFANVGPFSSMSSNGAPPFGQSVASTNIVSSNSNSTIGQSPFGNMGAQIGNSTSVFGKPAFGSTAAATPSSPFGQNSNGNSINSNNNGSSNTPGSFGSQNLASNTFGKSTFGAQPFGNPSSSTGFGRPQQTTDSSSAFRKPAFGHGAFGQPSFGQSAARQPAFEQPAFGTSSFGQAATGQLTANQPAFGQSAFGTSPFGQAAIGTSPFGNTPSSQTAFGTSAFGQAASGQSPFGKPLSGQNTFGTSVFGQAAATKSASSQIGSTGSPFSQSNASSNPNSATQVSNNQNNTNTNFNSTVQPFQSINNGFSNSPFNMQSNSENSAAGIQGSISSFVQGLENKSELTAISDLSEKTIALFKAPKFELGNIPEVPPPRELIS</sequence>
<dbReference type="InterPro" id="IPR051767">
    <property type="entry name" value="Nucleoporin_NUP42"/>
</dbReference>
<dbReference type="PANTHER" id="PTHR46527">
    <property type="entry name" value="NUCLEOPORIN-LIKE PROTEIN 2"/>
    <property type="match status" value="1"/>
</dbReference>
<dbReference type="PANTHER" id="PTHR46527:SF1">
    <property type="entry name" value="NUCLEOPORIN NUP42"/>
    <property type="match status" value="1"/>
</dbReference>
<feature type="zinc finger region" description="C3H1-type" evidence="6">
    <location>
        <begin position="4"/>
        <end position="31"/>
    </location>
</feature>
<keyword evidence="2 6" id="KW-0479">Metal-binding</keyword>
<dbReference type="Proteomes" id="UP000422736">
    <property type="component" value="Chromosome 5"/>
</dbReference>
<dbReference type="SUPFAM" id="SSF90229">
    <property type="entry name" value="CCCH zinc finger"/>
    <property type="match status" value="1"/>
</dbReference>
<reference evidence="9 10" key="1">
    <citation type="submission" date="2016-03" db="EMBL/GenBank/DDBJ databases">
        <title>How can Kluyveromyces marxianus grow so fast - potential evolutionary course in Saccharomyces Complex revealed by comparative genomics.</title>
        <authorList>
            <person name="Mo W."/>
            <person name="Lu W."/>
            <person name="Yang X."/>
            <person name="Qi J."/>
            <person name="Lv H."/>
        </authorList>
    </citation>
    <scope>NUCLEOTIDE SEQUENCE [LARGE SCALE GENOMIC DNA]</scope>
    <source>
        <strain evidence="9 10">FIM1</strain>
    </source>
</reference>
<keyword evidence="10" id="KW-1185">Reference proteome</keyword>
<keyword evidence="4 6" id="KW-0862">Zinc</keyword>
<evidence type="ECO:0000256" key="6">
    <source>
        <dbReference type="PROSITE-ProRule" id="PRU00723"/>
    </source>
</evidence>
<feature type="compositionally biased region" description="Polar residues" evidence="7">
    <location>
        <begin position="294"/>
        <end position="332"/>
    </location>
</feature>
<accession>A0ABX6EYS6</accession>
<feature type="region of interest" description="Disordered" evidence="7">
    <location>
        <begin position="259"/>
        <end position="354"/>
    </location>
</feature>
<gene>
    <name evidence="9" type="primary">NUP42</name>
    <name evidence="9" type="ORF">FIM1_3659</name>
</gene>
<protein>
    <submittedName>
        <fullName evidence="9">Nucleoporin NUP42</fullName>
    </submittedName>
</protein>
<dbReference type="PROSITE" id="PS50103">
    <property type="entry name" value="ZF_C3H1"/>
    <property type="match status" value="1"/>
</dbReference>